<feature type="domain" description="HhH-GPD" evidence="13">
    <location>
        <begin position="39"/>
        <end position="186"/>
    </location>
</feature>
<keyword evidence="5 12" id="KW-0378">Hydrolase</keyword>
<comment type="caution">
    <text evidence="14">The sequence shown here is derived from an EMBL/GenBank/DDBJ whole genome shotgun (WGS) entry which is preliminary data.</text>
</comment>
<dbReference type="FunFam" id="1.10.340.30:FF:000001">
    <property type="entry name" value="Endonuclease III"/>
    <property type="match status" value="1"/>
</dbReference>
<evidence type="ECO:0000313" key="15">
    <source>
        <dbReference type="Proteomes" id="UP000197032"/>
    </source>
</evidence>
<feature type="binding site" evidence="12">
    <location>
        <position position="195"/>
    </location>
    <ligand>
        <name>[4Fe-4S] cluster</name>
        <dbReference type="ChEBI" id="CHEBI:49883"/>
    </ligand>
</feature>
<dbReference type="InterPro" id="IPR000445">
    <property type="entry name" value="HhH_motif"/>
</dbReference>
<dbReference type="EC" id="4.2.99.18" evidence="12"/>
<feature type="binding site" evidence="12">
    <location>
        <position position="198"/>
    </location>
    <ligand>
        <name>[4Fe-4S] cluster</name>
        <dbReference type="ChEBI" id="CHEBI:49883"/>
    </ligand>
</feature>
<feature type="binding site" evidence="12">
    <location>
        <position position="188"/>
    </location>
    <ligand>
        <name>[4Fe-4S] cluster</name>
        <dbReference type="ChEBI" id="CHEBI:49883"/>
    </ligand>
</feature>
<dbReference type="InterPro" id="IPR005759">
    <property type="entry name" value="Nth"/>
</dbReference>
<evidence type="ECO:0000256" key="4">
    <source>
        <dbReference type="ARBA" id="ARBA00022763"/>
    </source>
</evidence>
<dbReference type="Gene3D" id="1.10.1670.10">
    <property type="entry name" value="Helix-hairpin-Helix base-excision DNA repair enzymes (C-terminal)"/>
    <property type="match status" value="1"/>
</dbReference>
<keyword evidence="15" id="KW-1185">Reference proteome</keyword>
<accession>A0A1Z5HQ53</accession>
<dbReference type="GO" id="GO:0051539">
    <property type="term" value="F:4 iron, 4 sulfur cluster binding"/>
    <property type="evidence" value="ECO:0007669"/>
    <property type="project" value="UniProtKB-UniRule"/>
</dbReference>
<evidence type="ECO:0000256" key="5">
    <source>
        <dbReference type="ARBA" id="ARBA00022801"/>
    </source>
</evidence>
<evidence type="ECO:0000256" key="6">
    <source>
        <dbReference type="ARBA" id="ARBA00023004"/>
    </source>
</evidence>
<dbReference type="Pfam" id="PF00633">
    <property type="entry name" value="HHH"/>
    <property type="match status" value="1"/>
</dbReference>
<dbReference type="OrthoDB" id="9800977at2"/>
<dbReference type="Pfam" id="PF00730">
    <property type="entry name" value="HhH-GPD"/>
    <property type="match status" value="1"/>
</dbReference>
<dbReference type="PANTHER" id="PTHR10359:SF18">
    <property type="entry name" value="ENDONUCLEASE III"/>
    <property type="match status" value="1"/>
</dbReference>
<keyword evidence="9 12" id="KW-0234">DNA repair</keyword>
<dbReference type="CDD" id="cd00056">
    <property type="entry name" value="ENDO3c"/>
    <property type="match status" value="1"/>
</dbReference>
<evidence type="ECO:0000256" key="9">
    <source>
        <dbReference type="ARBA" id="ARBA00023204"/>
    </source>
</evidence>
<dbReference type="HAMAP" id="MF_00942">
    <property type="entry name" value="Nth"/>
    <property type="match status" value="1"/>
</dbReference>
<name>A0A1Z5HQ53_9FIRM</name>
<dbReference type="GO" id="GO:0019104">
    <property type="term" value="F:DNA N-glycosylase activity"/>
    <property type="evidence" value="ECO:0007669"/>
    <property type="project" value="UniProtKB-UniRule"/>
</dbReference>
<dbReference type="EMBL" id="BDGJ01000020">
    <property type="protein sequence ID" value="GAW91568.1"/>
    <property type="molecule type" value="Genomic_DNA"/>
</dbReference>
<evidence type="ECO:0000256" key="12">
    <source>
        <dbReference type="HAMAP-Rule" id="MF_00942"/>
    </source>
</evidence>
<comment type="similarity">
    <text evidence="1 12">Belongs to the Nth/MutY family.</text>
</comment>
<dbReference type="GO" id="GO:0140078">
    <property type="term" value="F:class I DNA-(apurinic or apyrimidinic site) endonuclease activity"/>
    <property type="evidence" value="ECO:0007669"/>
    <property type="project" value="UniProtKB-EC"/>
</dbReference>
<keyword evidence="11 12" id="KW-0326">Glycosidase</keyword>
<dbReference type="PROSITE" id="PS00764">
    <property type="entry name" value="ENDONUCLEASE_III_1"/>
    <property type="match status" value="1"/>
</dbReference>
<dbReference type="FunFam" id="1.10.1670.10:FF:000001">
    <property type="entry name" value="Endonuclease III"/>
    <property type="match status" value="1"/>
</dbReference>
<sequence>MTEQERVQKILSVLEELYPEARTALNFSNPFELLVATVLSAQCTDRQVNRVTAKLFRKYKTPGDYANLSPEELETHIKSCGLYRNKARNIIALARMLEDKYGGQVPASLKELVKLPGVGRKTANVILSNAFGQPAMAVDTHVFRVARRLGLARGHTPLQVEKELQKKIPVHLWSGTHHRLIQLGRNICRARSPKCPSCPLSAWCPAGSTWQK</sequence>
<dbReference type="AlphaFoldDB" id="A0A1Z5HQ53"/>
<evidence type="ECO:0000313" key="14">
    <source>
        <dbReference type="EMBL" id="GAW91568.1"/>
    </source>
</evidence>
<dbReference type="PANTHER" id="PTHR10359">
    <property type="entry name" value="A/G-SPECIFIC ADENINE GLYCOSYLASE/ENDONUCLEASE III"/>
    <property type="match status" value="1"/>
</dbReference>
<keyword evidence="6 12" id="KW-0408">Iron</keyword>
<keyword evidence="8 12" id="KW-0238">DNA-binding</keyword>
<evidence type="ECO:0000256" key="1">
    <source>
        <dbReference type="ARBA" id="ARBA00008343"/>
    </source>
</evidence>
<dbReference type="Gene3D" id="1.10.340.30">
    <property type="entry name" value="Hypothetical protein, domain 2"/>
    <property type="match status" value="1"/>
</dbReference>
<organism evidence="14 15">
    <name type="scientific">Calderihabitans maritimus</name>
    <dbReference type="NCBI Taxonomy" id="1246530"/>
    <lineage>
        <taxon>Bacteria</taxon>
        <taxon>Bacillati</taxon>
        <taxon>Bacillota</taxon>
        <taxon>Clostridia</taxon>
        <taxon>Neomoorellales</taxon>
        <taxon>Calderihabitantaceae</taxon>
        <taxon>Calderihabitans</taxon>
    </lineage>
</organism>
<evidence type="ECO:0000256" key="2">
    <source>
        <dbReference type="ARBA" id="ARBA00022485"/>
    </source>
</evidence>
<protein>
    <recommendedName>
        <fullName evidence="12">Endonuclease III</fullName>
        <ecNumber evidence="12">4.2.99.18</ecNumber>
    </recommendedName>
    <alternativeName>
        <fullName evidence="12">DNA-(apurinic or apyrimidinic site) lyase</fullName>
    </alternativeName>
</protein>
<evidence type="ECO:0000256" key="7">
    <source>
        <dbReference type="ARBA" id="ARBA00023014"/>
    </source>
</evidence>
<keyword evidence="4 12" id="KW-0227">DNA damage</keyword>
<keyword evidence="10 12" id="KW-0456">Lyase</keyword>
<evidence type="ECO:0000256" key="8">
    <source>
        <dbReference type="ARBA" id="ARBA00023125"/>
    </source>
</evidence>
<keyword evidence="7 12" id="KW-0411">Iron-sulfur</keyword>
<gene>
    <name evidence="12" type="primary">nth</name>
    <name evidence="14" type="ORF">KKC1_07290</name>
</gene>
<dbReference type="SMART" id="SM00478">
    <property type="entry name" value="ENDO3c"/>
    <property type="match status" value="1"/>
</dbReference>
<comment type="function">
    <text evidence="12">DNA repair enzyme that has both DNA N-glycosylase activity and AP-lyase activity. The DNA N-glycosylase activity releases various damaged pyrimidines from DNA by cleaving the N-glycosidic bond, leaving an AP (apurinic/apyrimidinic) site. The AP-lyase activity cleaves the phosphodiester bond 3' to the AP site by a beta-elimination, leaving a 3'-terminal unsaturated sugar and a product with a terminal 5'-phosphate.</text>
</comment>
<proteinExistence type="inferred from homology"/>
<dbReference type="SUPFAM" id="SSF48150">
    <property type="entry name" value="DNA-glycosylase"/>
    <property type="match status" value="1"/>
</dbReference>
<feature type="binding site" evidence="12">
    <location>
        <position position="204"/>
    </location>
    <ligand>
        <name>[4Fe-4S] cluster</name>
        <dbReference type="ChEBI" id="CHEBI:49883"/>
    </ligand>
</feature>
<dbReference type="InterPro" id="IPR004035">
    <property type="entry name" value="Endouclease-III_FeS-bd_BS"/>
</dbReference>
<dbReference type="Proteomes" id="UP000197032">
    <property type="component" value="Unassembled WGS sequence"/>
</dbReference>
<evidence type="ECO:0000256" key="10">
    <source>
        <dbReference type="ARBA" id="ARBA00023239"/>
    </source>
</evidence>
<dbReference type="GO" id="GO:0006285">
    <property type="term" value="P:base-excision repair, AP site formation"/>
    <property type="evidence" value="ECO:0007669"/>
    <property type="project" value="TreeGrafter"/>
</dbReference>
<dbReference type="InterPro" id="IPR004036">
    <property type="entry name" value="Endonuclease-III-like_CS2"/>
</dbReference>
<dbReference type="InterPro" id="IPR011257">
    <property type="entry name" value="DNA_glycosylase"/>
</dbReference>
<dbReference type="PROSITE" id="PS01155">
    <property type="entry name" value="ENDONUCLEASE_III_2"/>
    <property type="match status" value="1"/>
</dbReference>
<dbReference type="RefSeq" id="WP_088553086.1">
    <property type="nucleotide sequence ID" value="NZ_BDGJ01000020.1"/>
</dbReference>
<dbReference type="GO" id="GO:0003677">
    <property type="term" value="F:DNA binding"/>
    <property type="evidence" value="ECO:0007669"/>
    <property type="project" value="UniProtKB-UniRule"/>
</dbReference>
<comment type="cofactor">
    <cofactor evidence="12">
        <name>[4Fe-4S] cluster</name>
        <dbReference type="ChEBI" id="CHEBI:49883"/>
    </cofactor>
    <text evidence="12">Binds 1 [4Fe-4S] cluster.</text>
</comment>
<evidence type="ECO:0000259" key="13">
    <source>
        <dbReference type="SMART" id="SM00478"/>
    </source>
</evidence>
<dbReference type="InterPro" id="IPR023170">
    <property type="entry name" value="HhH_base_excis_C"/>
</dbReference>
<dbReference type="SMART" id="SM00525">
    <property type="entry name" value="FES"/>
    <property type="match status" value="1"/>
</dbReference>
<evidence type="ECO:0000256" key="3">
    <source>
        <dbReference type="ARBA" id="ARBA00022723"/>
    </source>
</evidence>
<dbReference type="GO" id="GO:0046872">
    <property type="term" value="F:metal ion binding"/>
    <property type="evidence" value="ECO:0007669"/>
    <property type="project" value="UniProtKB-KW"/>
</dbReference>
<dbReference type="InterPro" id="IPR003651">
    <property type="entry name" value="Endonuclease3_FeS-loop_motif"/>
</dbReference>
<keyword evidence="2 12" id="KW-0004">4Fe-4S</keyword>
<comment type="catalytic activity">
    <reaction evidence="12">
        <text>2'-deoxyribonucleotide-(2'-deoxyribose 5'-phosphate)-2'-deoxyribonucleotide-DNA = a 3'-end 2'-deoxyribonucleotide-(2,3-dehydro-2,3-deoxyribose 5'-phosphate)-DNA + a 5'-end 5'-phospho-2'-deoxyribonucleoside-DNA + H(+)</text>
        <dbReference type="Rhea" id="RHEA:66592"/>
        <dbReference type="Rhea" id="RHEA-COMP:13180"/>
        <dbReference type="Rhea" id="RHEA-COMP:16897"/>
        <dbReference type="Rhea" id="RHEA-COMP:17067"/>
        <dbReference type="ChEBI" id="CHEBI:15378"/>
        <dbReference type="ChEBI" id="CHEBI:136412"/>
        <dbReference type="ChEBI" id="CHEBI:157695"/>
        <dbReference type="ChEBI" id="CHEBI:167181"/>
        <dbReference type="EC" id="4.2.99.18"/>
    </reaction>
</comment>
<dbReference type="PIRSF" id="PIRSF001435">
    <property type="entry name" value="Nth"/>
    <property type="match status" value="1"/>
</dbReference>
<reference evidence="15" key="1">
    <citation type="journal article" date="2017" name="Appl. Environ. Microbiol.">
        <title>Genomic analysis of Calderihabitans maritimus KKC1, a thermophilic hydrogenogenic carboxydotrophic bacterium isolated from marine sediment.</title>
        <authorList>
            <person name="Omae K."/>
            <person name="Yoneda Y."/>
            <person name="Fukuyama Y."/>
            <person name="Yoshida T."/>
            <person name="Sako Y."/>
        </authorList>
    </citation>
    <scope>NUCLEOTIDE SEQUENCE [LARGE SCALE GENOMIC DNA]</scope>
    <source>
        <strain evidence="15">KKC1</strain>
    </source>
</reference>
<evidence type="ECO:0000256" key="11">
    <source>
        <dbReference type="ARBA" id="ARBA00023295"/>
    </source>
</evidence>
<dbReference type="NCBIfam" id="TIGR01083">
    <property type="entry name" value="nth"/>
    <property type="match status" value="1"/>
</dbReference>
<keyword evidence="3 12" id="KW-0479">Metal-binding</keyword>
<dbReference type="InterPro" id="IPR003265">
    <property type="entry name" value="HhH-GPD_domain"/>
</dbReference>